<dbReference type="SMART" id="SM00881">
    <property type="entry name" value="CoA_binding"/>
    <property type="match status" value="1"/>
</dbReference>
<dbReference type="Gene3D" id="3.40.50.720">
    <property type="entry name" value="NAD(P)-binding Rossmann-like Domain"/>
    <property type="match status" value="1"/>
</dbReference>
<dbReference type="EMBL" id="UINC01147187">
    <property type="protein sequence ID" value="SVD38356.1"/>
    <property type="molecule type" value="Genomic_DNA"/>
</dbReference>
<dbReference type="SUPFAM" id="SSF51735">
    <property type="entry name" value="NAD(P)-binding Rossmann-fold domains"/>
    <property type="match status" value="1"/>
</dbReference>
<dbReference type="Pfam" id="PF13380">
    <property type="entry name" value="CoA_binding_2"/>
    <property type="match status" value="1"/>
</dbReference>
<organism evidence="5">
    <name type="scientific">marine metagenome</name>
    <dbReference type="NCBI Taxonomy" id="408172"/>
    <lineage>
        <taxon>unclassified sequences</taxon>
        <taxon>metagenomes</taxon>
        <taxon>ecological metagenomes</taxon>
    </lineage>
</organism>
<keyword evidence="1" id="KW-0436">Ligase</keyword>
<gene>
    <name evidence="5" type="ORF">METZ01_LOCUS391210</name>
</gene>
<evidence type="ECO:0000313" key="5">
    <source>
        <dbReference type="EMBL" id="SVD38356.1"/>
    </source>
</evidence>
<protein>
    <recommendedName>
        <fullName evidence="4">CoA-binding domain-containing protein</fullName>
    </recommendedName>
</protein>
<dbReference type="InterPro" id="IPR036291">
    <property type="entry name" value="NAD(P)-bd_dom_sf"/>
</dbReference>
<dbReference type="AlphaFoldDB" id="A0A382UVS3"/>
<dbReference type="PANTHER" id="PTHR43334">
    <property type="entry name" value="ACETATE--COA LIGASE [ADP-FORMING]"/>
    <property type="match status" value="1"/>
</dbReference>
<proteinExistence type="predicted"/>
<dbReference type="InterPro" id="IPR003781">
    <property type="entry name" value="CoA-bd"/>
</dbReference>
<evidence type="ECO:0000259" key="4">
    <source>
        <dbReference type="SMART" id="SM00881"/>
    </source>
</evidence>
<accession>A0A382UVS3</accession>
<evidence type="ECO:0000256" key="2">
    <source>
        <dbReference type="ARBA" id="ARBA00022741"/>
    </source>
</evidence>
<feature type="non-terminal residue" evidence="5">
    <location>
        <position position="100"/>
    </location>
</feature>
<evidence type="ECO:0000256" key="3">
    <source>
        <dbReference type="ARBA" id="ARBA00022840"/>
    </source>
</evidence>
<dbReference type="GO" id="GO:0016874">
    <property type="term" value="F:ligase activity"/>
    <property type="evidence" value="ECO:0007669"/>
    <property type="project" value="UniProtKB-KW"/>
</dbReference>
<name>A0A382UVS3_9ZZZZ</name>
<reference evidence="5" key="1">
    <citation type="submission" date="2018-05" db="EMBL/GenBank/DDBJ databases">
        <authorList>
            <person name="Lanie J.A."/>
            <person name="Ng W.-L."/>
            <person name="Kazmierczak K.M."/>
            <person name="Andrzejewski T.M."/>
            <person name="Davidsen T.M."/>
            <person name="Wayne K.J."/>
            <person name="Tettelin H."/>
            <person name="Glass J.I."/>
            <person name="Rusch D."/>
            <person name="Podicherti R."/>
            <person name="Tsui H.-C.T."/>
            <person name="Winkler M.E."/>
        </authorList>
    </citation>
    <scope>NUCLEOTIDE SEQUENCE</scope>
</reference>
<sequence length="100" mass="10793">MSHRLDPLLRPGSIAVVGATEREGSVGRRTVENLLLGRYPGQLFAVNPNYQRVCGVPCYPVLDALPTKVEHVLFAISDARIEAALDDAIAHGVRAVTIMS</sequence>
<evidence type="ECO:0000256" key="1">
    <source>
        <dbReference type="ARBA" id="ARBA00022598"/>
    </source>
</evidence>
<dbReference type="GO" id="GO:0005524">
    <property type="term" value="F:ATP binding"/>
    <property type="evidence" value="ECO:0007669"/>
    <property type="project" value="UniProtKB-KW"/>
</dbReference>
<feature type="domain" description="CoA-binding" evidence="4">
    <location>
        <begin position="8"/>
        <end position="99"/>
    </location>
</feature>
<dbReference type="InterPro" id="IPR051538">
    <property type="entry name" value="Acyl-CoA_Synth/Transferase"/>
</dbReference>
<dbReference type="PANTHER" id="PTHR43334:SF1">
    <property type="entry name" value="3-HYDROXYPROPIONATE--COA LIGASE [ADP-FORMING]"/>
    <property type="match status" value="1"/>
</dbReference>
<keyword evidence="3" id="KW-0067">ATP-binding</keyword>
<keyword evidence="2" id="KW-0547">Nucleotide-binding</keyword>